<dbReference type="OrthoDB" id="7025534at2"/>
<name>A0A418XNZ4_9PSED</name>
<dbReference type="AlphaFoldDB" id="A0A418XNZ4"/>
<dbReference type="InterPro" id="IPR009936">
    <property type="entry name" value="DUF1468"/>
</dbReference>
<organism evidence="3 4">
    <name type="scientific">Pseudomonas cavernicola</name>
    <dbReference type="NCBI Taxonomy" id="2320866"/>
    <lineage>
        <taxon>Bacteria</taxon>
        <taxon>Pseudomonadati</taxon>
        <taxon>Pseudomonadota</taxon>
        <taxon>Gammaproteobacteria</taxon>
        <taxon>Pseudomonadales</taxon>
        <taxon>Pseudomonadaceae</taxon>
        <taxon>Pseudomonas</taxon>
    </lineage>
</organism>
<dbReference type="Proteomes" id="UP000284021">
    <property type="component" value="Unassembled WGS sequence"/>
</dbReference>
<feature type="transmembrane region" description="Helical" evidence="1">
    <location>
        <begin position="77"/>
        <end position="110"/>
    </location>
</feature>
<accession>A0A418XNZ4</accession>
<evidence type="ECO:0000313" key="4">
    <source>
        <dbReference type="Proteomes" id="UP000284021"/>
    </source>
</evidence>
<feature type="domain" description="DUF1468" evidence="2">
    <location>
        <begin position="12"/>
        <end position="143"/>
    </location>
</feature>
<reference evidence="3 4" key="1">
    <citation type="submission" date="2018-09" db="EMBL/GenBank/DDBJ databases">
        <authorList>
            <person name="Zhu H."/>
        </authorList>
    </citation>
    <scope>NUCLEOTIDE SEQUENCE [LARGE SCALE GENOMIC DNA]</scope>
    <source>
        <strain evidence="3 4">K1S02-6</strain>
    </source>
</reference>
<proteinExistence type="predicted"/>
<evidence type="ECO:0000313" key="3">
    <source>
        <dbReference type="EMBL" id="RJG14189.1"/>
    </source>
</evidence>
<feature type="transmembrane region" description="Helical" evidence="1">
    <location>
        <begin position="116"/>
        <end position="134"/>
    </location>
</feature>
<protein>
    <submittedName>
        <fullName evidence="3">Tripartite tricarboxylate transporter TctB family protein</fullName>
    </submittedName>
</protein>
<dbReference type="EMBL" id="QYUR01000002">
    <property type="protein sequence ID" value="RJG14189.1"/>
    <property type="molecule type" value="Genomic_DNA"/>
</dbReference>
<keyword evidence="1" id="KW-0812">Transmembrane</keyword>
<keyword evidence="4" id="KW-1185">Reference proteome</keyword>
<evidence type="ECO:0000256" key="1">
    <source>
        <dbReference type="SAM" id="Phobius"/>
    </source>
</evidence>
<dbReference type="Pfam" id="PF07331">
    <property type="entry name" value="TctB"/>
    <property type="match status" value="1"/>
</dbReference>
<comment type="caution">
    <text evidence="3">The sequence shown here is derived from an EMBL/GenBank/DDBJ whole genome shotgun (WGS) entry which is preliminary data.</text>
</comment>
<dbReference type="RefSeq" id="WP_119954741.1">
    <property type="nucleotide sequence ID" value="NZ_QYUR01000002.1"/>
</dbReference>
<evidence type="ECO:0000259" key="2">
    <source>
        <dbReference type="Pfam" id="PF07331"/>
    </source>
</evidence>
<sequence length="151" mass="16391">MLFQRLFTLSGLIACAVLAVFAWQYQTAFSYEPVGPRAYPLLILGLSAIGLIYLTIRPTRLNKGYDDHPLDNATLRKIGLCIVMLLAYAALFEPLGLIISSTLIGIGLAMLYGAPWKPAVLVSLGLAIGLYLLFDKVLDVPLPLGLLSVLE</sequence>
<keyword evidence="1" id="KW-1133">Transmembrane helix</keyword>
<gene>
    <name evidence="3" type="ORF">D3879_13585</name>
</gene>
<feature type="transmembrane region" description="Helical" evidence="1">
    <location>
        <begin position="38"/>
        <end position="56"/>
    </location>
</feature>
<keyword evidence="1" id="KW-0472">Membrane</keyword>